<dbReference type="STRING" id="1448320.A0A319DI75"/>
<dbReference type="SUPFAM" id="SSF48264">
    <property type="entry name" value="Cytochrome P450"/>
    <property type="match status" value="1"/>
</dbReference>
<reference evidence="9 10" key="1">
    <citation type="submission" date="2018-02" db="EMBL/GenBank/DDBJ databases">
        <title>The genomes of Aspergillus section Nigri reveals drivers in fungal speciation.</title>
        <authorList>
            <consortium name="DOE Joint Genome Institute"/>
            <person name="Vesth T.C."/>
            <person name="Nybo J."/>
            <person name="Theobald S."/>
            <person name="Brandl J."/>
            <person name="Frisvad J.C."/>
            <person name="Nielsen K.F."/>
            <person name="Lyhne E.K."/>
            <person name="Kogle M.E."/>
            <person name="Kuo A."/>
            <person name="Riley R."/>
            <person name="Clum A."/>
            <person name="Nolan M."/>
            <person name="Lipzen A."/>
            <person name="Salamov A."/>
            <person name="Henrissat B."/>
            <person name="Wiebenga A."/>
            <person name="De vries R.P."/>
            <person name="Grigoriev I.V."/>
            <person name="Mortensen U.H."/>
            <person name="Andersen M.R."/>
            <person name="Baker S.E."/>
        </authorList>
    </citation>
    <scope>NUCLEOTIDE SEQUENCE [LARGE SCALE GENOMIC DNA]</scope>
    <source>
        <strain evidence="9 10">CBS 707.79</strain>
    </source>
</reference>
<dbReference type="AlphaFoldDB" id="A0A319DI75"/>
<evidence type="ECO:0000256" key="7">
    <source>
        <dbReference type="PIRSR" id="PIRSR602401-1"/>
    </source>
</evidence>
<protein>
    <submittedName>
        <fullName evidence="9">Cytochrome P450</fullName>
    </submittedName>
</protein>
<dbReference type="InterPro" id="IPR036396">
    <property type="entry name" value="Cyt_P450_sf"/>
</dbReference>
<dbReference type="PROSITE" id="PS00086">
    <property type="entry name" value="CYTOCHROME_P450"/>
    <property type="match status" value="1"/>
</dbReference>
<organism evidence="9 10">
    <name type="scientific">Aspergillus ellipticus CBS 707.79</name>
    <dbReference type="NCBI Taxonomy" id="1448320"/>
    <lineage>
        <taxon>Eukaryota</taxon>
        <taxon>Fungi</taxon>
        <taxon>Dikarya</taxon>
        <taxon>Ascomycota</taxon>
        <taxon>Pezizomycotina</taxon>
        <taxon>Eurotiomycetes</taxon>
        <taxon>Eurotiomycetidae</taxon>
        <taxon>Eurotiales</taxon>
        <taxon>Aspergillaceae</taxon>
        <taxon>Aspergillus</taxon>
        <taxon>Aspergillus subgen. Circumdati</taxon>
    </lineage>
</organism>
<dbReference type="PANTHER" id="PTHR24305">
    <property type="entry name" value="CYTOCHROME P450"/>
    <property type="match status" value="1"/>
</dbReference>
<evidence type="ECO:0000256" key="2">
    <source>
        <dbReference type="ARBA" id="ARBA00010617"/>
    </source>
</evidence>
<dbReference type="GO" id="GO:0005506">
    <property type="term" value="F:iron ion binding"/>
    <property type="evidence" value="ECO:0007669"/>
    <property type="project" value="InterPro"/>
</dbReference>
<evidence type="ECO:0000313" key="10">
    <source>
        <dbReference type="Proteomes" id="UP000247810"/>
    </source>
</evidence>
<comment type="cofactor">
    <cofactor evidence="1 7">
        <name>heme</name>
        <dbReference type="ChEBI" id="CHEBI:30413"/>
    </cofactor>
</comment>
<proteinExistence type="inferred from homology"/>
<dbReference type="Pfam" id="PF00067">
    <property type="entry name" value="p450"/>
    <property type="match status" value="1"/>
</dbReference>
<accession>A0A319DI75</accession>
<dbReference type="CDD" id="cd11062">
    <property type="entry name" value="CYP58-like"/>
    <property type="match status" value="1"/>
</dbReference>
<dbReference type="Gene3D" id="1.10.630.10">
    <property type="entry name" value="Cytochrome P450"/>
    <property type="match status" value="1"/>
</dbReference>
<keyword evidence="3 7" id="KW-0479">Metal-binding</keyword>
<dbReference type="InterPro" id="IPR002401">
    <property type="entry name" value="Cyt_P450_E_grp-I"/>
</dbReference>
<evidence type="ECO:0000313" key="9">
    <source>
        <dbReference type="EMBL" id="PYH87798.1"/>
    </source>
</evidence>
<evidence type="ECO:0000256" key="6">
    <source>
        <dbReference type="ARBA" id="ARBA00023033"/>
    </source>
</evidence>
<evidence type="ECO:0000256" key="5">
    <source>
        <dbReference type="ARBA" id="ARBA00023004"/>
    </source>
</evidence>
<dbReference type="GO" id="GO:0004497">
    <property type="term" value="F:monooxygenase activity"/>
    <property type="evidence" value="ECO:0007669"/>
    <property type="project" value="UniProtKB-KW"/>
</dbReference>
<name>A0A319DI75_9EURO</name>
<keyword evidence="6 8" id="KW-0503">Monooxygenase</keyword>
<sequence length="499" mass="55162">MSLQTIPTQLPTIAGGILCAWLLGHLGHLGQAVWNLAFHPLSRIPGPKLAGATYLPEFYYDVVLGGQYTNRIQKMHADYGPLVRISPNEVHCSDPRFINEIYAVGGRRRDKPVHQVRGSGTRTALARFFSRAQVARLEPRIEQLVQRLCDKLLAQRGKGPFNLTTAYSCFSSDVISDYCFGQGFGFLAQPSWEPNFRAPLYALLKPMFLFRFFPFLAGLSVAASGITQHVSPDMKLLIHTLTVAMPSQIQTIKSDHAAGISSAEQTAFGSLLDSSLPVEEKSVSRLTDEATALLAAGTETISWALTVIAFHLLTKPAVRAQLDKEVRGATDTNALTWASLEKLPCLGAVIQEGLRLSYGVSGRTARIAPDETLVYRGPAGQSYLIPPGFAVGMSSAIIHHDERAFPDSHAFVPERWLDAQMQRNLELHRYMLSFSKGSRACIGMNLAFCELYLVLAALLVRVLPHMHLFETSEWDVRYDHDMFNPMPRAESLGVRVVIN</sequence>
<dbReference type="GO" id="GO:0020037">
    <property type="term" value="F:heme binding"/>
    <property type="evidence" value="ECO:0007669"/>
    <property type="project" value="InterPro"/>
</dbReference>
<dbReference type="PRINTS" id="PR00463">
    <property type="entry name" value="EP450I"/>
</dbReference>
<dbReference type="InterPro" id="IPR050121">
    <property type="entry name" value="Cytochrome_P450_monoxygenase"/>
</dbReference>
<keyword evidence="10" id="KW-1185">Reference proteome</keyword>
<keyword evidence="4 8" id="KW-0560">Oxidoreductase</keyword>
<keyword evidence="5 7" id="KW-0408">Iron</keyword>
<keyword evidence="7 8" id="KW-0349">Heme</keyword>
<evidence type="ECO:0000256" key="3">
    <source>
        <dbReference type="ARBA" id="ARBA00022723"/>
    </source>
</evidence>
<evidence type="ECO:0000256" key="1">
    <source>
        <dbReference type="ARBA" id="ARBA00001971"/>
    </source>
</evidence>
<dbReference type="PANTHER" id="PTHR24305:SF147">
    <property type="entry name" value="P450, PUTATIVE (EUROFUNG)-RELATED"/>
    <property type="match status" value="1"/>
</dbReference>
<feature type="binding site" description="axial binding residue" evidence="7">
    <location>
        <position position="441"/>
    </location>
    <ligand>
        <name>heme</name>
        <dbReference type="ChEBI" id="CHEBI:30413"/>
    </ligand>
    <ligandPart>
        <name>Fe</name>
        <dbReference type="ChEBI" id="CHEBI:18248"/>
    </ligandPart>
</feature>
<evidence type="ECO:0000256" key="4">
    <source>
        <dbReference type="ARBA" id="ARBA00023002"/>
    </source>
</evidence>
<evidence type="ECO:0000256" key="8">
    <source>
        <dbReference type="RuleBase" id="RU000461"/>
    </source>
</evidence>
<dbReference type="VEuPathDB" id="FungiDB:BO71DRAFT_470402"/>
<dbReference type="GO" id="GO:0016705">
    <property type="term" value="F:oxidoreductase activity, acting on paired donors, with incorporation or reduction of molecular oxygen"/>
    <property type="evidence" value="ECO:0007669"/>
    <property type="project" value="InterPro"/>
</dbReference>
<comment type="similarity">
    <text evidence="2 8">Belongs to the cytochrome P450 family.</text>
</comment>
<dbReference type="Proteomes" id="UP000247810">
    <property type="component" value="Unassembled WGS sequence"/>
</dbReference>
<dbReference type="OrthoDB" id="3945418at2759"/>
<dbReference type="EMBL" id="KZ826168">
    <property type="protein sequence ID" value="PYH87798.1"/>
    <property type="molecule type" value="Genomic_DNA"/>
</dbReference>
<dbReference type="InterPro" id="IPR001128">
    <property type="entry name" value="Cyt_P450"/>
</dbReference>
<dbReference type="InterPro" id="IPR017972">
    <property type="entry name" value="Cyt_P450_CS"/>
</dbReference>
<dbReference type="PRINTS" id="PR00385">
    <property type="entry name" value="P450"/>
</dbReference>
<gene>
    <name evidence="9" type="ORF">BO71DRAFT_470402</name>
</gene>